<gene>
    <name evidence="3" type="ORF">RM531_07320</name>
</gene>
<dbReference type="InterPro" id="IPR000639">
    <property type="entry name" value="Epox_hydrolase-like"/>
</dbReference>
<dbReference type="InterPro" id="IPR029058">
    <property type="entry name" value="AB_hydrolase_fold"/>
</dbReference>
<sequence>MTPTRFGPDFETRQVDTGDASINLVHGGTGPPLLLLHGYPQTHVMWHAVAPRLARHFHVICPDLRGYGHSSKPPGGDDHAAYAKRAMARDMAAVMDAFGYAEFDVAGHDRGARVTHRMALDYPDRVRRACVMDIAPTLHMFRHTDQQFATGYYHWFFLIQPDGLPETMIGADPGYYLREKLRRWAAPGARFDDAAIAEYERCFADPAAIHASCEDYRAAAGIDLIHDEADRDRRLACPLLVLWGAHSFVHRTYDVLTVWQDYADKAAGRALACGHFLPEESPDEVHDELLRFFTDGT</sequence>
<accession>A0ABU3B747</accession>
<name>A0ABU3B747_9GAMM</name>
<dbReference type="RefSeq" id="WP_311658366.1">
    <property type="nucleotide sequence ID" value="NZ_JAVRHY010000005.1"/>
</dbReference>
<evidence type="ECO:0000259" key="2">
    <source>
        <dbReference type="Pfam" id="PF00561"/>
    </source>
</evidence>
<reference evidence="3 4" key="1">
    <citation type="submission" date="2023-09" db="EMBL/GenBank/DDBJ databases">
        <authorList>
            <person name="Rey-Velasco X."/>
        </authorList>
    </citation>
    <scope>NUCLEOTIDE SEQUENCE [LARGE SCALE GENOMIC DNA]</scope>
    <source>
        <strain evidence="3 4">P385</strain>
    </source>
</reference>
<evidence type="ECO:0000313" key="4">
    <source>
        <dbReference type="Proteomes" id="UP001259982"/>
    </source>
</evidence>
<keyword evidence="4" id="KW-1185">Reference proteome</keyword>
<keyword evidence="1 3" id="KW-0378">Hydrolase</keyword>
<dbReference type="GO" id="GO:0016787">
    <property type="term" value="F:hydrolase activity"/>
    <property type="evidence" value="ECO:0007669"/>
    <property type="project" value="UniProtKB-KW"/>
</dbReference>
<dbReference type="PRINTS" id="PR00111">
    <property type="entry name" value="ABHYDROLASE"/>
</dbReference>
<feature type="domain" description="AB hydrolase-1" evidence="2">
    <location>
        <begin position="31"/>
        <end position="281"/>
    </location>
</feature>
<dbReference type="Proteomes" id="UP001259982">
    <property type="component" value="Unassembled WGS sequence"/>
</dbReference>
<comment type="caution">
    <text evidence="3">The sequence shown here is derived from an EMBL/GenBank/DDBJ whole genome shotgun (WGS) entry which is preliminary data.</text>
</comment>
<evidence type="ECO:0000313" key="3">
    <source>
        <dbReference type="EMBL" id="MDT0618281.1"/>
    </source>
</evidence>
<dbReference type="EMBL" id="JAVRHY010000005">
    <property type="protein sequence ID" value="MDT0618281.1"/>
    <property type="molecule type" value="Genomic_DNA"/>
</dbReference>
<organism evidence="3 4">
    <name type="scientific">Spectribacter acetivorans</name>
    <dbReference type="NCBI Taxonomy" id="3075603"/>
    <lineage>
        <taxon>Bacteria</taxon>
        <taxon>Pseudomonadati</taxon>
        <taxon>Pseudomonadota</taxon>
        <taxon>Gammaproteobacteria</taxon>
        <taxon>Salinisphaerales</taxon>
        <taxon>Salinisphaeraceae</taxon>
        <taxon>Spectribacter</taxon>
    </lineage>
</organism>
<dbReference type="SUPFAM" id="SSF53474">
    <property type="entry name" value="alpha/beta-Hydrolases"/>
    <property type="match status" value="1"/>
</dbReference>
<evidence type="ECO:0000256" key="1">
    <source>
        <dbReference type="ARBA" id="ARBA00022801"/>
    </source>
</evidence>
<dbReference type="PANTHER" id="PTHR43329">
    <property type="entry name" value="EPOXIDE HYDROLASE"/>
    <property type="match status" value="1"/>
</dbReference>
<dbReference type="PRINTS" id="PR00412">
    <property type="entry name" value="EPOXHYDRLASE"/>
</dbReference>
<protein>
    <submittedName>
        <fullName evidence="3">Alpha/beta hydrolase</fullName>
    </submittedName>
</protein>
<dbReference type="Gene3D" id="3.40.50.1820">
    <property type="entry name" value="alpha/beta hydrolase"/>
    <property type="match status" value="1"/>
</dbReference>
<dbReference type="Pfam" id="PF00561">
    <property type="entry name" value="Abhydrolase_1"/>
    <property type="match status" value="1"/>
</dbReference>
<proteinExistence type="predicted"/>
<dbReference type="InterPro" id="IPR000073">
    <property type="entry name" value="AB_hydrolase_1"/>
</dbReference>